<feature type="transmembrane region" description="Helical" evidence="1">
    <location>
        <begin position="242"/>
        <end position="259"/>
    </location>
</feature>
<keyword evidence="4" id="KW-1185">Reference proteome</keyword>
<dbReference type="Proteomes" id="UP000092498">
    <property type="component" value="Chromosome"/>
</dbReference>
<dbReference type="OrthoDB" id="5377001at2"/>
<dbReference type="AlphaFoldDB" id="A0A1B1AGR7"/>
<evidence type="ECO:0000256" key="1">
    <source>
        <dbReference type="SAM" id="Phobius"/>
    </source>
</evidence>
<dbReference type="Gene3D" id="3.40.50.720">
    <property type="entry name" value="NAD(P)-binding Rossmann-like Domain"/>
    <property type="match status" value="1"/>
</dbReference>
<dbReference type="Pfam" id="PF13781">
    <property type="entry name" value="DoxX_3"/>
    <property type="match status" value="1"/>
</dbReference>
<dbReference type="InterPro" id="IPR025695">
    <property type="entry name" value="DoxX-like"/>
</dbReference>
<dbReference type="SUPFAM" id="SSF51735">
    <property type="entry name" value="NAD(P)-binding Rossmann-fold domains"/>
    <property type="match status" value="1"/>
</dbReference>
<protein>
    <recommendedName>
        <fullName evidence="2">NAD(P)-binding domain-containing protein</fullName>
    </recommendedName>
</protein>
<dbReference type="InterPro" id="IPR051207">
    <property type="entry name" value="ComplexI_NDUFA9_subunit"/>
</dbReference>
<evidence type="ECO:0000259" key="2">
    <source>
        <dbReference type="Pfam" id="PF13460"/>
    </source>
</evidence>
<evidence type="ECO:0000313" key="3">
    <source>
        <dbReference type="EMBL" id="ANP45747.1"/>
    </source>
</evidence>
<feature type="transmembrane region" description="Helical" evidence="1">
    <location>
        <begin position="314"/>
        <end position="334"/>
    </location>
</feature>
<dbReference type="EMBL" id="CP013244">
    <property type="protein sequence ID" value="ANP45747.1"/>
    <property type="molecule type" value="Genomic_DNA"/>
</dbReference>
<dbReference type="PANTHER" id="PTHR12126">
    <property type="entry name" value="NADH-UBIQUINONE OXIDOREDUCTASE 39 KDA SUBUNIT-RELATED"/>
    <property type="match status" value="1"/>
</dbReference>
<sequence length="431" mass="45768">MRVLVLGAYGLIGSEIVRTLRAKGLTVVGFGRSAAKGKRLAPNIDWVGADLATLIQAEQWAPYLHDIDAVVNASGALQDGAIDTLENAQYQAIVALINACAVSGIRRYVQISAPGATLEAHTVFMRTKAKADAVLRASRLQWTILKPGLVISAYAYGGTALMRMLAAFPLVQPLMLADARLQTVAASDVGDTVAIALTTERLVHHELDLVEHTAHSLAETIAAFRSWLGFEPARLNFSAPTWAGALLGYCADLAGWLGWRSPLRTTALKVLAANVLGEPNQAPQALGRPLKTLSQSLDALPASLQERIFARAQLAFPFLILCLAGFWITSGAIALACADSAAAVLRETPLEKHAMTLVIGGALLDITIGIGLCIRKTARSAALSAIIVSLCYLMLGTWTNPALWSDPLGPYVKIIPVIALAFAVAALIEER</sequence>
<dbReference type="InterPro" id="IPR036291">
    <property type="entry name" value="NAD(P)-bd_dom_sf"/>
</dbReference>
<keyword evidence="1" id="KW-0812">Transmembrane</keyword>
<keyword evidence="1" id="KW-1133">Transmembrane helix</keyword>
<dbReference type="GO" id="GO:0044877">
    <property type="term" value="F:protein-containing complex binding"/>
    <property type="evidence" value="ECO:0007669"/>
    <property type="project" value="TreeGrafter"/>
</dbReference>
<feature type="transmembrane region" description="Helical" evidence="1">
    <location>
        <begin position="354"/>
        <end position="374"/>
    </location>
</feature>
<dbReference type="PANTHER" id="PTHR12126:SF11">
    <property type="entry name" value="NADH DEHYDROGENASE [UBIQUINONE] 1 ALPHA SUBCOMPLEX SUBUNIT 9, MITOCHONDRIAL"/>
    <property type="match status" value="1"/>
</dbReference>
<dbReference type="RefSeq" id="WP_066769584.1">
    <property type="nucleotide sequence ID" value="NZ_CP013244.1"/>
</dbReference>
<dbReference type="STRING" id="1759059.ATE48_07350"/>
<dbReference type="InParanoid" id="A0A1B1AGR7"/>
<evidence type="ECO:0000313" key="4">
    <source>
        <dbReference type="Proteomes" id="UP000092498"/>
    </source>
</evidence>
<feature type="transmembrane region" description="Helical" evidence="1">
    <location>
        <begin position="411"/>
        <end position="428"/>
    </location>
</feature>
<name>A0A1B1AGR7_9PROT</name>
<feature type="domain" description="NAD(P)-binding" evidence="2">
    <location>
        <begin position="7"/>
        <end position="150"/>
    </location>
</feature>
<feature type="transmembrane region" description="Helical" evidence="1">
    <location>
        <begin position="381"/>
        <end position="399"/>
    </location>
</feature>
<accession>A0A1B1AGR7</accession>
<reference evidence="3 4" key="1">
    <citation type="submission" date="2015-11" db="EMBL/GenBank/DDBJ databases">
        <title>Whole-Genome Sequence of Candidatus Oderbacter manganicum from the National Park Lower Oder Valley, Germany.</title>
        <authorList>
            <person name="Braun B."/>
            <person name="Liere K."/>
            <person name="Szewzyk U."/>
        </authorList>
    </citation>
    <scope>NUCLEOTIDE SEQUENCE [LARGE SCALE GENOMIC DNA]</scope>
    <source>
        <strain evidence="3 4">OTSz_A_272</strain>
    </source>
</reference>
<keyword evidence="1" id="KW-0472">Membrane</keyword>
<dbReference type="KEGG" id="cbot:ATE48_07350"/>
<organism evidence="3 4">
    <name type="scientific">Candidatus Viadribacter manganicus</name>
    <dbReference type="NCBI Taxonomy" id="1759059"/>
    <lineage>
        <taxon>Bacteria</taxon>
        <taxon>Pseudomonadati</taxon>
        <taxon>Pseudomonadota</taxon>
        <taxon>Alphaproteobacteria</taxon>
        <taxon>Hyphomonadales</taxon>
        <taxon>Hyphomonadaceae</taxon>
        <taxon>Candidatus Viadribacter</taxon>
    </lineage>
</organism>
<dbReference type="Pfam" id="PF13460">
    <property type="entry name" value="NAD_binding_10"/>
    <property type="match status" value="1"/>
</dbReference>
<gene>
    <name evidence="3" type="ORF">ATE48_07350</name>
</gene>
<dbReference type="InterPro" id="IPR016040">
    <property type="entry name" value="NAD(P)-bd_dom"/>
</dbReference>
<proteinExistence type="predicted"/>